<dbReference type="EMBL" id="MFJU01000032">
    <property type="protein sequence ID" value="OGG34647.1"/>
    <property type="molecule type" value="Genomic_DNA"/>
</dbReference>
<evidence type="ECO:0000256" key="1">
    <source>
        <dbReference type="SAM" id="MobiDB-lite"/>
    </source>
</evidence>
<feature type="region of interest" description="Disordered" evidence="1">
    <location>
        <begin position="68"/>
        <end position="90"/>
    </location>
</feature>
<sequence length="173" mass="18132">MLIQLLPRKAAIFIKEVYMHDLIASLMALIASFVPGLGQTPQSLSPLDQSEFLVRGQEVRNIAQSFNPVVSAPTGPTGPTGASNTFSLPPGFQNRLRRIGQPSGPTGSSAIVGPTGATGATAFPANIRLPAANLNSRIQMPALIPQNAIENSSALDFSQGNFPTLGNRGRNGK</sequence>
<gene>
    <name evidence="2" type="ORF">A2968_04830</name>
</gene>
<accession>A0A1F6BDR1</accession>
<comment type="caution">
    <text evidence="2">The sequence shown here is derived from an EMBL/GenBank/DDBJ whole genome shotgun (WGS) entry which is preliminary data.</text>
</comment>
<name>A0A1F6BDR1_9BACT</name>
<proteinExistence type="predicted"/>
<protein>
    <submittedName>
        <fullName evidence="2">Uncharacterized protein</fullName>
    </submittedName>
</protein>
<reference evidence="2 3" key="1">
    <citation type="journal article" date="2016" name="Nat. Commun.">
        <title>Thousands of microbial genomes shed light on interconnected biogeochemical processes in an aquifer system.</title>
        <authorList>
            <person name="Anantharaman K."/>
            <person name="Brown C.T."/>
            <person name="Hug L.A."/>
            <person name="Sharon I."/>
            <person name="Castelle C.J."/>
            <person name="Probst A.J."/>
            <person name="Thomas B.C."/>
            <person name="Singh A."/>
            <person name="Wilkins M.J."/>
            <person name="Karaoz U."/>
            <person name="Brodie E.L."/>
            <person name="Williams K.H."/>
            <person name="Hubbard S.S."/>
            <person name="Banfield J.F."/>
        </authorList>
    </citation>
    <scope>NUCLEOTIDE SEQUENCE [LARGE SCALE GENOMIC DNA]</scope>
</reference>
<evidence type="ECO:0000313" key="3">
    <source>
        <dbReference type="Proteomes" id="UP000176228"/>
    </source>
</evidence>
<evidence type="ECO:0000313" key="2">
    <source>
        <dbReference type="EMBL" id="OGG34647.1"/>
    </source>
</evidence>
<organism evidence="2 3">
    <name type="scientific">Candidatus Gottesmanbacteria bacterium RIFCSPLOWO2_01_FULL_42_22</name>
    <dbReference type="NCBI Taxonomy" id="1798391"/>
    <lineage>
        <taxon>Bacteria</taxon>
        <taxon>Candidatus Gottesmaniibacteriota</taxon>
    </lineage>
</organism>
<dbReference type="AlphaFoldDB" id="A0A1F6BDR1"/>
<dbReference type="Proteomes" id="UP000176228">
    <property type="component" value="Unassembled WGS sequence"/>
</dbReference>